<keyword evidence="2" id="KW-1185">Reference proteome</keyword>
<sequence>MSAYIAFFAAPGDSAAAAVHNSGPAGRYPLVAADDLHFDADELDAAAAANSASASSAGACSCGTMPCRC</sequence>
<dbReference type="Proteomes" id="UP000676967">
    <property type="component" value="Chromosome"/>
</dbReference>
<name>A0ABM7M913_9ACTN</name>
<accession>A0ABM7M913</accession>
<organism evidence="1 2">
    <name type="scientific">Actinoplanes ianthinogenes</name>
    <dbReference type="NCBI Taxonomy" id="122358"/>
    <lineage>
        <taxon>Bacteria</taxon>
        <taxon>Bacillati</taxon>
        <taxon>Actinomycetota</taxon>
        <taxon>Actinomycetes</taxon>
        <taxon>Micromonosporales</taxon>
        <taxon>Micromonosporaceae</taxon>
        <taxon>Actinoplanes</taxon>
    </lineage>
</organism>
<reference evidence="1 2" key="1">
    <citation type="submission" date="2020-08" db="EMBL/GenBank/DDBJ databases">
        <title>Whole genome shotgun sequence of Actinoplanes ianthinogenes NBRC 13996.</title>
        <authorList>
            <person name="Komaki H."/>
            <person name="Tamura T."/>
        </authorList>
    </citation>
    <scope>NUCLEOTIDE SEQUENCE [LARGE SCALE GENOMIC DNA]</scope>
    <source>
        <strain evidence="1 2">NBRC 13996</strain>
    </source>
</reference>
<evidence type="ECO:0000313" key="2">
    <source>
        <dbReference type="Proteomes" id="UP000676967"/>
    </source>
</evidence>
<proteinExistence type="predicted"/>
<gene>
    <name evidence="1" type="ORF">Aiant_87680</name>
</gene>
<dbReference type="EMBL" id="AP023356">
    <property type="protein sequence ID" value="BCJ48111.1"/>
    <property type="molecule type" value="Genomic_DNA"/>
</dbReference>
<dbReference type="RefSeq" id="WP_189330436.1">
    <property type="nucleotide sequence ID" value="NZ_AP023356.1"/>
</dbReference>
<protein>
    <submittedName>
        <fullName evidence="1">Uncharacterized protein</fullName>
    </submittedName>
</protein>
<evidence type="ECO:0000313" key="1">
    <source>
        <dbReference type="EMBL" id="BCJ48111.1"/>
    </source>
</evidence>